<dbReference type="Pfam" id="PF13673">
    <property type="entry name" value="Acetyltransf_10"/>
    <property type="match status" value="1"/>
</dbReference>
<evidence type="ECO:0000313" key="2">
    <source>
        <dbReference type="EMBL" id="KAF1304070.1"/>
    </source>
</evidence>
<dbReference type="RefSeq" id="WP_161901941.1">
    <property type="nucleotide sequence ID" value="NZ_MAEL01000035.1"/>
</dbReference>
<evidence type="ECO:0000313" key="3">
    <source>
        <dbReference type="Proteomes" id="UP000782705"/>
    </source>
</evidence>
<sequence length="147" mass="17282">MKVICKHFSELTTTEYHRLLTARVAVFVVEQECPYQEVDRTDLEAWHLWLEDEEGHFVAYARIYQEATIHFGRVLVVKEYRKQGLGNLLVEEVLTWIHRHLPKQPIVIGAQAHLQAFYAQFGFEPVSETYLEDDIPHIDMEKKTNLS</sequence>
<proteinExistence type="predicted"/>
<feature type="domain" description="N-acetyltransferase" evidence="1">
    <location>
        <begin position="6"/>
        <end position="145"/>
    </location>
</feature>
<dbReference type="InterPro" id="IPR000182">
    <property type="entry name" value="GNAT_dom"/>
</dbReference>
<accession>A0ABQ6Z0G9</accession>
<protein>
    <submittedName>
        <fullName evidence="2">Acetyltransferase</fullName>
    </submittedName>
</protein>
<gene>
    <name evidence="2" type="ORF">BAU17_04040</name>
</gene>
<dbReference type="PROSITE" id="PS51186">
    <property type="entry name" value="GNAT"/>
    <property type="match status" value="1"/>
</dbReference>
<evidence type="ECO:0000259" key="1">
    <source>
        <dbReference type="PROSITE" id="PS51186"/>
    </source>
</evidence>
<dbReference type="Proteomes" id="UP000782705">
    <property type="component" value="Unassembled WGS sequence"/>
</dbReference>
<reference evidence="2 3" key="1">
    <citation type="submission" date="2016-06" db="EMBL/GenBank/DDBJ databases">
        <title>Four novel species of enterococci isolated from chicken manure.</title>
        <authorList>
            <person name="Van Tyne D."/>
        </authorList>
    </citation>
    <scope>NUCLEOTIDE SEQUENCE [LARGE SCALE GENOMIC DNA]</scope>
    <source>
        <strain evidence="2 3">CU12B</strain>
    </source>
</reference>
<name>A0ABQ6Z0G9_9ENTE</name>
<dbReference type="InterPro" id="IPR016181">
    <property type="entry name" value="Acyl_CoA_acyltransferase"/>
</dbReference>
<organism evidence="2 3">
    <name type="scientific">Candidatus Enterococcus willemsii</name>
    <dbReference type="NCBI Taxonomy" id="1857215"/>
    <lineage>
        <taxon>Bacteria</taxon>
        <taxon>Bacillati</taxon>
        <taxon>Bacillota</taxon>
        <taxon>Bacilli</taxon>
        <taxon>Lactobacillales</taxon>
        <taxon>Enterococcaceae</taxon>
        <taxon>Enterococcus</taxon>
    </lineage>
</organism>
<comment type="caution">
    <text evidence="2">The sequence shown here is derived from an EMBL/GenBank/DDBJ whole genome shotgun (WGS) entry which is preliminary data.</text>
</comment>
<dbReference type="CDD" id="cd04301">
    <property type="entry name" value="NAT_SF"/>
    <property type="match status" value="1"/>
</dbReference>
<dbReference type="SUPFAM" id="SSF55729">
    <property type="entry name" value="Acyl-CoA N-acyltransferases (Nat)"/>
    <property type="match status" value="1"/>
</dbReference>
<keyword evidence="3" id="KW-1185">Reference proteome</keyword>
<dbReference type="Gene3D" id="3.40.630.30">
    <property type="match status" value="1"/>
</dbReference>
<dbReference type="EMBL" id="MAEL01000035">
    <property type="protein sequence ID" value="KAF1304070.1"/>
    <property type="molecule type" value="Genomic_DNA"/>
</dbReference>